<evidence type="ECO:0000313" key="4">
    <source>
        <dbReference type="Proteomes" id="UP000293902"/>
    </source>
</evidence>
<dbReference type="OrthoDB" id="9794935at2"/>
<dbReference type="PANTHER" id="PTHR34071">
    <property type="entry name" value="5-NITROIMIDAZOLE ANTIBIOTICS RESISTANCE PROTEIN, NIMA-FAMILY-RELATED PROTEIN-RELATED"/>
    <property type="match status" value="1"/>
</dbReference>
<dbReference type="Proteomes" id="UP000293902">
    <property type="component" value="Chromosome"/>
</dbReference>
<dbReference type="RefSeq" id="WP_111958528.1">
    <property type="nucleotide sequence ID" value="NZ_CP036313.1"/>
</dbReference>
<protein>
    <submittedName>
        <fullName evidence="2">Pyridoxamine 5'-phosphate oxidase family protein</fullName>
    </submittedName>
</protein>
<accession>A0A328F8Q4</accession>
<dbReference type="AlphaFoldDB" id="A0A328F8Q4"/>
<organism evidence="2 3">
    <name type="scientific">Desulfobacter hydrogenophilus</name>
    <dbReference type="NCBI Taxonomy" id="2291"/>
    <lineage>
        <taxon>Bacteria</taxon>
        <taxon>Pseudomonadati</taxon>
        <taxon>Thermodesulfobacteriota</taxon>
        <taxon>Desulfobacteria</taxon>
        <taxon>Desulfobacterales</taxon>
        <taxon>Desulfobacteraceae</taxon>
        <taxon>Desulfobacter</taxon>
    </lineage>
</organism>
<dbReference type="PANTHER" id="PTHR34071:SF2">
    <property type="entry name" value="FLAVIN-NUCLEOTIDE-BINDING PROTEIN"/>
    <property type="match status" value="1"/>
</dbReference>
<sequence>MRRKEKQITDQDQIDGIIKQAKVCRLGLSDNGLPYVVPLHFGYYPPFLYFHGADKGRKLDILGANARVCFEFDELEKINKHASGCNWGASYTSIIGEGTARILVDPEEKINGLHCIMAQYSSRAFEFGKQDLAETAVIEVKILGMTAKRSG</sequence>
<dbReference type="InterPro" id="IPR024747">
    <property type="entry name" value="Pyridox_Oxase-rel"/>
</dbReference>
<evidence type="ECO:0000313" key="3">
    <source>
        <dbReference type="Proteomes" id="UP000248798"/>
    </source>
</evidence>
<dbReference type="SUPFAM" id="SSF50475">
    <property type="entry name" value="FMN-binding split barrel"/>
    <property type="match status" value="1"/>
</dbReference>
<reference evidence="1 4" key="2">
    <citation type="submission" date="2019-02" db="EMBL/GenBank/DDBJ databases">
        <title>Complete genome sequence of Desulfobacter hydrogenophilus AcRS1.</title>
        <authorList>
            <person name="Marietou A."/>
            <person name="Lund M.B."/>
            <person name="Marshall I.P.G."/>
            <person name="Schreiber L."/>
            <person name="Jorgensen B."/>
        </authorList>
    </citation>
    <scope>NUCLEOTIDE SEQUENCE [LARGE SCALE GENOMIC DNA]</scope>
    <source>
        <strain evidence="1 4">AcRS1</strain>
    </source>
</reference>
<name>A0A328F8Q4_9BACT</name>
<evidence type="ECO:0000313" key="1">
    <source>
        <dbReference type="EMBL" id="QBH14637.1"/>
    </source>
</evidence>
<evidence type="ECO:0000313" key="2">
    <source>
        <dbReference type="EMBL" id="RAM01001.1"/>
    </source>
</evidence>
<dbReference type="InterPro" id="IPR012349">
    <property type="entry name" value="Split_barrel_FMN-bd"/>
</dbReference>
<reference evidence="2 3" key="1">
    <citation type="submission" date="2018-06" db="EMBL/GenBank/DDBJ databases">
        <title>Complete Genome Sequence of Desulfobacter hydrogenophilus (DSM3380).</title>
        <authorList>
            <person name="Marietou A."/>
            <person name="Schreiber L."/>
            <person name="Marshall I."/>
            <person name="Jorgensen B."/>
        </authorList>
    </citation>
    <scope>NUCLEOTIDE SEQUENCE [LARGE SCALE GENOMIC DNA]</scope>
    <source>
        <strain evidence="2 3">DSM 3380</strain>
    </source>
</reference>
<keyword evidence="4" id="KW-1185">Reference proteome</keyword>
<dbReference type="Gene3D" id="2.30.110.10">
    <property type="entry name" value="Electron Transport, Fmn-binding Protein, Chain A"/>
    <property type="match status" value="1"/>
</dbReference>
<gene>
    <name evidence="2" type="ORF">DO021_16115</name>
    <name evidence="1" type="ORF">EYB58_17925</name>
</gene>
<dbReference type="Pfam" id="PF12900">
    <property type="entry name" value="Pyridox_ox_2"/>
    <property type="match status" value="1"/>
</dbReference>
<dbReference type="EMBL" id="CP036313">
    <property type="protein sequence ID" value="QBH14637.1"/>
    <property type="molecule type" value="Genomic_DNA"/>
</dbReference>
<proteinExistence type="predicted"/>
<dbReference type="EMBL" id="QLNI01000034">
    <property type="protein sequence ID" value="RAM01001.1"/>
    <property type="molecule type" value="Genomic_DNA"/>
</dbReference>
<dbReference type="Proteomes" id="UP000248798">
    <property type="component" value="Unassembled WGS sequence"/>
</dbReference>